<dbReference type="AlphaFoldDB" id="A0A2T4CZ79"/>
<dbReference type="EMBL" id="PYVN01000003">
    <property type="protein sequence ID" value="PTB86849.1"/>
    <property type="molecule type" value="Genomic_DNA"/>
</dbReference>
<evidence type="ECO:0000256" key="1">
    <source>
        <dbReference type="SAM" id="Phobius"/>
    </source>
</evidence>
<name>A0A2T4CZ79_9GAMM</name>
<gene>
    <name evidence="2" type="ORF">C9940_00515</name>
</gene>
<organism evidence="2">
    <name type="scientific">Pseudidiomarina aestuarii</name>
    <dbReference type="NCBI Taxonomy" id="624146"/>
    <lineage>
        <taxon>Bacteria</taxon>
        <taxon>Pseudomonadati</taxon>
        <taxon>Pseudomonadota</taxon>
        <taxon>Gammaproteobacteria</taxon>
        <taxon>Alteromonadales</taxon>
        <taxon>Idiomarinaceae</taxon>
        <taxon>Pseudidiomarina</taxon>
    </lineage>
</organism>
<protein>
    <submittedName>
        <fullName evidence="2">Uncharacterized protein</fullName>
    </submittedName>
</protein>
<feature type="transmembrane region" description="Helical" evidence="1">
    <location>
        <begin position="53"/>
        <end position="70"/>
    </location>
</feature>
<proteinExistence type="predicted"/>
<reference evidence="2" key="1">
    <citation type="submission" date="2018-03" db="EMBL/GenBank/DDBJ databases">
        <title>Cross-interface Injection: A General Nanoliter Liquid Handling Method Applied to Single Cells Genome Amplification Automated Nanoliter Liquid Handling Applied to Single Cell Multiple Displacement Amplification.</title>
        <authorList>
            <person name="Yun J."/>
            <person name="Xu P."/>
            <person name="Xu J."/>
            <person name="Dai X."/>
            <person name="Wang Y."/>
            <person name="Zheng X."/>
            <person name="Cao C."/>
            <person name="Yi Q."/>
            <person name="Zhu Y."/>
            <person name="Wang L."/>
            <person name="Dong Z."/>
            <person name="Huang Y."/>
            <person name="Huang L."/>
            <person name="Du W."/>
        </authorList>
    </citation>
    <scope>NUCLEOTIDE SEQUENCE [LARGE SCALE GENOMIC DNA]</scope>
    <source>
        <strain evidence="2">Z-D3-2</strain>
    </source>
</reference>
<sequence length="245" mass="27615">MDDRSQSTFVTYTLILCTLATAIVLGVFIMFFHDRSIGGPSDFADFASYFGNMILPLLTAGSLIFLAVTLRQQTHSFKLQKNTEIRKEIEDSLKYHYEQYEKLIHKVAIPNPEHSHTIDFEYSISDLISRNDFHQHNILGNAAFDPNNVISQLIVKLQAPEEFSLPVLSLIQAIKSEQSSIIITTAELVKHLNSTWVLESYIRRAADITENLKDINLISEIDAESSEEILAVARTEGLSDTLAKL</sequence>
<evidence type="ECO:0000313" key="2">
    <source>
        <dbReference type="EMBL" id="PTB86849.1"/>
    </source>
</evidence>
<keyword evidence="1" id="KW-0812">Transmembrane</keyword>
<feature type="transmembrane region" description="Helical" evidence="1">
    <location>
        <begin position="12"/>
        <end position="33"/>
    </location>
</feature>
<keyword evidence="1" id="KW-0472">Membrane</keyword>
<comment type="caution">
    <text evidence="2">The sequence shown here is derived from an EMBL/GenBank/DDBJ whole genome shotgun (WGS) entry which is preliminary data.</text>
</comment>
<accession>A0A2T4CZ79</accession>
<keyword evidence="1" id="KW-1133">Transmembrane helix</keyword>